<sequence>MPEEMILIPDFHPFPELQTERLVLRKIELSDAPSLYKLRADDHVIKYLDRAKPDSIDEIYSLIKTIQEETNRNNSVNWAITIKGDTRLIGTIGFWRMQKEHFRAELGYMLFPEFEGKGLMHEALAIVLGYGFKKMNLHSVEANCNPNNNRSIKLLEKNNFIREGLFKENYYYKGKFLDSAIYSLLSWKFSDQNK</sequence>
<keyword evidence="3" id="KW-1185">Reference proteome</keyword>
<evidence type="ECO:0000313" key="3">
    <source>
        <dbReference type="Proteomes" id="UP000245647"/>
    </source>
</evidence>
<evidence type="ECO:0000313" key="2">
    <source>
        <dbReference type="EMBL" id="PWG77965.1"/>
    </source>
</evidence>
<comment type="caution">
    <text evidence="2">The sequence shown here is derived from an EMBL/GenBank/DDBJ whole genome shotgun (WGS) entry which is preliminary data.</text>
</comment>
<dbReference type="EMBL" id="QEAS01000047">
    <property type="protein sequence ID" value="PWG77965.1"/>
    <property type="molecule type" value="Genomic_DNA"/>
</dbReference>
<dbReference type="InterPro" id="IPR000182">
    <property type="entry name" value="GNAT_dom"/>
</dbReference>
<dbReference type="GO" id="GO:0016747">
    <property type="term" value="F:acyltransferase activity, transferring groups other than amino-acyl groups"/>
    <property type="evidence" value="ECO:0007669"/>
    <property type="project" value="InterPro"/>
</dbReference>
<accession>A0A2U2P9E7</accession>
<organism evidence="2 3">
    <name type="scientific">Pararcticibacter amylolyticus</name>
    <dbReference type="NCBI Taxonomy" id="2173175"/>
    <lineage>
        <taxon>Bacteria</taxon>
        <taxon>Pseudomonadati</taxon>
        <taxon>Bacteroidota</taxon>
        <taxon>Sphingobacteriia</taxon>
        <taxon>Sphingobacteriales</taxon>
        <taxon>Sphingobacteriaceae</taxon>
        <taxon>Pararcticibacter</taxon>
    </lineage>
</organism>
<dbReference type="OrthoDB" id="9811523at2"/>
<dbReference type="PANTHER" id="PTHR43792">
    <property type="entry name" value="GNAT FAMILY, PUTATIVE (AFU_ORTHOLOGUE AFUA_3G00765)-RELATED-RELATED"/>
    <property type="match status" value="1"/>
</dbReference>
<protein>
    <submittedName>
        <fullName evidence="2">N-acetyltransferase</fullName>
    </submittedName>
</protein>
<name>A0A2U2P9E7_9SPHI</name>
<evidence type="ECO:0000259" key="1">
    <source>
        <dbReference type="PROSITE" id="PS51186"/>
    </source>
</evidence>
<feature type="domain" description="N-acetyltransferase" evidence="1">
    <location>
        <begin position="22"/>
        <end position="178"/>
    </location>
</feature>
<dbReference type="PANTHER" id="PTHR43792:SF1">
    <property type="entry name" value="N-ACETYLTRANSFERASE DOMAIN-CONTAINING PROTEIN"/>
    <property type="match status" value="1"/>
</dbReference>
<dbReference type="InterPro" id="IPR016181">
    <property type="entry name" value="Acyl_CoA_acyltransferase"/>
</dbReference>
<dbReference type="PROSITE" id="PS51186">
    <property type="entry name" value="GNAT"/>
    <property type="match status" value="1"/>
</dbReference>
<dbReference type="Gene3D" id="3.40.630.30">
    <property type="match status" value="1"/>
</dbReference>
<keyword evidence="2" id="KW-0808">Transferase</keyword>
<proteinExistence type="predicted"/>
<dbReference type="SUPFAM" id="SSF55729">
    <property type="entry name" value="Acyl-CoA N-acyltransferases (Nat)"/>
    <property type="match status" value="1"/>
</dbReference>
<gene>
    <name evidence="2" type="ORF">DDR33_24705</name>
</gene>
<dbReference type="InterPro" id="IPR051531">
    <property type="entry name" value="N-acetyltransferase"/>
</dbReference>
<dbReference type="Pfam" id="PF13302">
    <property type="entry name" value="Acetyltransf_3"/>
    <property type="match status" value="1"/>
</dbReference>
<dbReference type="Proteomes" id="UP000245647">
    <property type="component" value="Unassembled WGS sequence"/>
</dbReference>
<reference evidence="2 3" key="1">
    <citation type="submission" date="2018-04" db="EMBL/GenBank/DDBJ databases">
        <title>Pedobacter chongqingensis sp. nov., isolated from a rottenly hemp rope.</title>
        <authorList>
            <person name="Cai Y."/>
        </authorList>
    </citation>
    <scope>NUCLEOTIDE SEQUENCE [LARGE SCALE GENOMIC DNA]</scope>
    <source>
        <strain evidence="2 3">FJ4-8</strain>
    </source>
</reference>
<dbReference type="RefSeq" id="WP_109418466.1">
    <property type="nucleotide sequence ID" value="NZ_QEAS01000047.1"/>
</dbReference>
<dbReference type="AlphaFoldDB" id="A0A2U2P9E7"/>